<dbReference type="EMBL" id="CP022579">
    <property type="protein sequence ID" value="QEL64893.1"/>
    <property type="molecule type" value="Genomic_DNA"/>
</dbReference>
<keyword evidence="2" id="KW-1185">Reference proteome</keyword>
<reference evidence="1 2" key="1">
    <citation type="submission" date="2017-07" db="EMBL/GenBank/DDBJ databases">
        <title>Complete genome sequence of Oryzomicrobium terrae TPP412.</title>
        <authorList>
            <person name="Chiu L.-W."/>
            <person name="Lo K.-J."/>
            <person name="Tsai Y.-M."/>
            <person name="Lin S.-S."/>
            <person name="Kuo C.-H."/>
            <person name="Liu C.-T."/>
        </authorList>
    </citation>
    <scope>NUCLEOTIDE SEQUENCE [LARGE SCALE GENOMIC DNA]</scope>
    <source>
        <strain evidence="1 2">TPP412</strain>
    </source>
</reference>
<proteinExistence type="predicted"/>
<dbReference type="Gene3D" id="3.40.50.1820">
    <property type="entry name" value="alpha/beta hydrolase"/>
    <property type="match status" value="1"/>
</dbReference>
<dbReference type="SUPFAM" id="SSF53474">
    <property type="entry name" value="alpha/beta-Hydrolases"/>
    <property type="match status" value="1"/>
</dbReference>
<dbReference type="RefSeq" id="WP_149425299.1">
    <property type="nucleotide sequence ID" value="NZ_CP022579.1"/>
</dbReference>
<dbReference type="KEGG" id="otr:OTERR_14170"/>
<evidence type="ECO:0008006" key="3">
    <source>
        <dbReference type="Google" id="ProtNLM"/>
    </source>
</evidence>
<dbReference type="Proteomes" id="UP000323671">
    <property type="component" value="Chromosome"/>
</dbReference>
<evidence type="ECO:0000313" key="1">
    <source>
        <dbReference type="EMBL" id="QEL64893.1"/>
    </source>
</evidence>
<dbReference type="InterPro" id="IPR029058">
    <property type="entry name" value="AB_hydrolase_fold"/>
</dbReference>
<protein>
    <recommendedName>
        <fullName evidence="3">Alpha/beta hydrolase</fullName>
    </recommendedName>
</protein>
<accession>A0A5C1E7P4</accession>
<name>A0A5C1E7P4_9RHOO</name>
<organism evidence="1 2">
    <name type="scientific">Oryzomicrobium terrae</name>
    <dbReference type="NCBI Taxonomy" id="1735038"/>
    <lineage>
        <taxon>Bacteria</taxon>
        <taxon>Pseudomonadati</taxon>
        <taxon>Pseudomonadota</taxon>
        <taxon>Betaproteobacteria</taxon>
        <taxon>Rhodocyclales</taxon>
        <taxon>Rhodocyclaceae</taxon>
        <taxon>Oryzomicrobium</taxon>
    </lineage>
</organism>
<dbReference type="AlphaFoldDB" id="A0A5C1E7P4"/>
<gene>
    <name evidence="1" type="ORF">OTERR_14170</name>
</gene>
<evidence type="ECO:0000313" key="2">
    <source>
        <dbReference type="Proteomes" id="UP000323671"/>
    </source>
</evidence>
<sequence length="241" mass="25267">MTAQPAIAVPPLAESDPASIVFDTPTGYPLTLRSDGAQLAGELAFPAASAPPLGLAVVVQPASLRDAGPYAIGQALLAAGYAVFRIDLLTPNDTRYPDLLRDVALLESRLASCLQYLQGNDCRILGLPSGLGLGIVASGGAAPAALRLTASRQGACRVLACRNGFIDQAGRHALGYLSVPLLYVGEEHARHGDSEALPSTETSAAQHALTLINAPHDLIVSQRRQDTAQAVTAWLRRWLHP</sequence>